<name>A0A6N6VI38_9HYPH</name>
<reference evidence="3 4" key="1">
    <citation type="submission" date="2019-09" db="EMBL/GenBank/DDBJ databases">
        <title>Parvibaculum sedimenti sp. nov., isolated from sediment.</title>
        <authorList>
            <person name="Wang Y."/>
        </authorList>
    </citation>
    <scope>NUCLEOTIDE SEQUENCE [LARGE SCALE GENOMIC DNA]</scope>
    <source>
        <strain evidence="3 4">HXT-9</strain>
    </source>
</reference>
<dbReference type="AlphaFoldDB" id="A0A6N6VI38"/>
<feature type="transmembrane region" description="Helical" evidence="2">
    <location>
        <begin position="78"/>
        <end position="106"/>
    </location>
</feature>
<dbReference type="InterPro" id="IPR007462">
    <property type="entry name" value="COV1-like"/>
</dbReference>
<dbReference type="EMBL" id="WESC01000009">
    <property type="protein sequence ID" value="KAB7739674.1"/>
    <property type="molecule type" value="Genomic_DNA"/>
</dbReference>
<keyword evidence="2" id="KW-0812">Transmembrane</keyword>
<protein>
    <submittedName>
        <fullName evidence="3">DUF502 domain-containing protein</fullName>
    </submittedName>
</protein>
<dbReference type="Proteomes" id="UP000468901">
    <property type="component" value="Unassembled WGS sequence"/>
</dbReference>
<proteinExistence type="predicted"/>
<accession>A0A6N6VI38</accession>
<evidence type="ECO:0000313" key="3">
    <source>
        <dbReference type="EMBL" id="KAB7739674.1"/>
    </source>
</evidence>
<dbReference type="RefSeq" id="WP_152216483.1">
    <property type="nucleotide sequence ID" value="NZ_JBAQYD010000314.1"/>
</dbReference>
<dbReference type="PANTHER" id="PTHR31876:SF26">
    <property type="entry name" value="PROTEIN LIKE COV 2"/>
    <property type="match status" value="1"/>
</dbReference>
<gene>
    <name evidence="3" type="ORF">F2P47_11390</name>
</gene>
<dbReference type="PANTHER" id="PTHR31876">
    <property type="entry name" value="COV-LIKE PROTEIN 1"/>
    <property type="match status" value="1"/>
</dbReference>
<keyword evidence="2" id="KW-0472">Membrane</keyword>
<organism evidence="3 4">
    <name type="scientific">Parvibaculum sedimenti</name>
    <dbReference type="NCBI Taxonomy" id="2608632"/>
    <lineage>
        <taxon>Bacteria</taxon>
        <taxon>Pseudomonadati</taxon>
        <taxon>Pseudomonadota</taxon>
        <taxon>Alphaproteobacteria</taxon>
        <taxon>Hyphomicrobiales</taxon>
        <taxon>Parvibaculaceae</taxon>
        <taxon>Parvibaculum</taxon>
    </lineage>
</organism>
<comment type="caution">
    <text evidence="3">The sequence shown here is derived from an EMBL/GenBank/DDBJ whole genome shotgun (WGS) entry which is preliminary data.</text>
</comment>
<keyword evidence="2" id="KW-1133">Transmembrane helix</keyword>
<dbReference type="Pfam" id="PF04367">
    <property type="entry name" value="DUF502"/>
    <property type="match status" value="1"/>
</dbReference>
<feature type="transmembrane region" description="Helical" evidence="2">
    <location>
        <begin position="35"/>
        <end position="58"/>
    </location>
</feature>
<sequence length="244" mass="26773">MTEPQSTQPEADATEGEPSLLLPPRKPGIMARLRTYFFTGIIVAAPIGLTVYITSWFIDLVDTWFVPLLPEQYQPDRLLPFNIPGLGLIIALVVLTALGALAANFFGQALLTLTERVVERMPVVRSIYSALKQIFETVLSQSNTSFREVALVEYPRLGSYTLAFITSGPRTDLPGLEGQEMIGVFVPTTPNPTGGFFLYMPREDVRVLDMTVEDGLKMIVSFGIVEPSKGGKGKPKPTIPTLNI</sequence>
<evidence type="ECO:0000313" key="4">
    <source>
        <dbReference type="Proteomes" id="UP000468901"/>
    </source>
</evidence>
<evidence type="ECO:0000256" key="2">
    <source>
        <dbReference type="SAM" id="Phobius"/>
    </source>
</evidence>
<evidence type="ECO:0000256" key="1">
    <source>
        <dbReference type="SAM" id="MobiDB-lite"/>
    </source>
</evidence>
<keyword evidence="4" id="KW-1185">Reference proteome</keyword>
<feature type="region of interest" description="Disordered" evidence="1">
    <location>
        <begin position="1"/>
        <end position="23"/>
    </location>
</feature>